<dbReference type="EMBL" id="GGEC01090818">
    <property type="protein sequence ID" value="MBX71302.1"/>
    <property type="molecule type" value="Transcribed_RNA"/>
</dbReference>
<accession>A0A2P2QWB9</accession>
<dbReference type="GO" id="GO:0016740">
    <property type="term" value="F:transferase activity"/>
    <property type="evidence" value="ECO:0007669"/>
    <property type="project" value="UniProtKB-KW"/>
</dbReference>
<protein>
    <submittedName>
        <fullName evidence="1">Pyrophosphatefructose 6-phosphate 1-phosphotransferase subunit alpha</fullName>
    </submittedName>
</protein>
<dbReference type="AlphaFoldDB" id="A0A2P2QWB9"/>
<evidence type="ECO:0000313" key="1">
    <source>
        <dbReference type="EMBL" id="MBX71302.1"/>
    </source>
</evidence>
<organism evidence="1">
    <name type="scientific">Rhizophora mucronata</name>
    <name type="common">Asiatic mangrove</name>
    <dbReference type="NCBI Taxonomy" id="61149"/>
    <lineage>
        <taxon>Eukaryota</taxon>
        <taxon>Viridiplantae</taxon>
        <taxon>Streptophyta</taxon>
        <taxon>Embryophyta</taxon>
        <taxon>Tracheophyta</taxon>
        <taxon>Spermatophyta</taxon>
        <taxon>Magnoliopsida</taxon>
        <taxon>eudicotyledons</taxon>
        <taxon>Gunneridae</taxon>
        <taxon>Pentapetalae</taxon>
        <taxon>rosids</taxon>
        <taxon>fabids</taxon>
        <taxon>Malpighiales</taxon>
        <taxon>Rhizophoraceae</taxon>
        <taxon>Rhizophora</taxon>
    </lineage>
</organism>
<sequence>MLCYDLGIGNFGSSPEKVSQRLAISVGEVSANCVGIRWVCSCAGVTKFYPHSCSLKTRRELWMVK</sequence>
<keyword evidence="1" id="KW-0808">Transferase</keyword>
<name>A0A2P2QWB9_RHIMU</name>
<reference evidence="1" key="1">
    <citation type="submission" date="2018-02" db="EMBL/GenBank/DDBJ databases">
        <title>Rhizophora mucronata_Transcriptome.</title>
        <authorList>
            <person name="Meera S.P."/>
            <person name="Sreeshan A."/>
            <person name="Augustine A."/>
        </authorList>
    </citation>
    <scope>NUCLEOTIDE SEQUENCE</scope>
    <source>
        <tissue evidence="1">Leaf</tissue>
    </source>
</reference>
<proteinExistence type="predicted"/>